<dbReference type="EMBL" id="SMMG02000002">
    <property type="protein sequence ID" value="KAA3483408.1"/>
    <property type="molecule type" value="Genomic_DNA"/>
</dbReference>
<reference evidence="2" key="1">
    <citation type="submission" date="2019-08" db="EMBL/GenBank/DDBJ databases">
        <authorList>
            <person name="Liu F."/>
        </authorList>
    </citation>
    <scope>NUCLEOTIDE SEQUENCE [LARGE SCALE GENOMIC DNA]</scope>
    <source>
        <strain evidence="2">PA1801</strain>
        <tissue evidence="2">Leaf</tissue>
    </source>
</reference>
<accession>A0A5B6WPZ3</accession>
<evidence type="ECO:0000259" key="1">
    <source>
        <dbReference type="Pfam" id="PF17921"/>
    </source>
</evidence>
<evidence type="ECO:0000313" key="3">
    <source>
        <dbReference type="Proteomes" id="UP000325315"/>
    </source>
</evidence>
<dbReference type="Pfam" id="PF17921">
    <property type="entry name" value="Integrase_H2C2"/>
    <property type="match status" value="1"/>
</dbReference>
<protein>
    <submittedName>
        <fullName evidence="2">Transposon Ty3-I Gag-Pol polyprotein</fullName>
    </submittedName>
</protein>
<gene>
    <name evidence="2" type="ORF">EPI10_005586</name>
</gene>
<organism evidence="2 3">
    <name type="scientific">Gossypium australe</name>
    <dbReference type="NCBI Taxonomy" id="47621"/>
    <lineage>
        <taxon>Eukaryota</taxon>
        <taxon>Viridiplantae</taxon>
        <taxon>Streptophyta</taxon>
        <taxon>Embryophyta</taxon>
        <taxon>Tracheophyta</taxon>
        <taxon>Spermatophyta</taxon>
        <taxon>Magnoliopsida</taxon>
        <taxon>eudicotyledons</taxon>
        <taxon>Gunneridae</taxon>
        <taxon>Pentapetalae</taxon>
        <taxon>rosids</taxon>
        <taxon>malvids</taxon>
        <taxon>Malvales</taxon>
        <taxon>Malvaceae</taxon>
        <taxon>Malvoideae</taxon>
        <taxon>Gossypium</taxon>
    </lineage>
</organism>
<dbReference type="InterPro" id="IPR041588">
    <property type="entry name" value="Integrase_H2C2"/>
</dbReference>
<dbReference type="Gene3D" id="1.10.340.70">
    <property type="match status" value="1"/>
</dbReference>
<sequence length="118" mass="13254">MALQTGKQNTVANALSREKVASFVALSLPVLGIIEAIRATTLADGATDLIGYDDRDGLILFHKCWFLTRQLCTPYFCTNFIVQCWGGHTGITRTFYCLAAGFYWKGMRQDVRYFVLNC</sequence>
<name>A0A5B6WPZ3_9ROSI</name>
<dbReference type="AlphaFoldDB" id="A0A5B6WPZ3"/>
<feature type="domain" description="Integrase zinc-binding" evidence="1">
    <location>
        <begin position="85"/>
        <end position="118"/>
    </location>
</feature>
<proteinExistence type="predicted"/>
<keyword evidence="3" id="KW-1185">Reference proteome</keyword>
<dbReference type="Proteomes" id="UP000325315">
    <property type="component" value="Unassembled WGS sequence"/>
</dbReference>
<evidence type="ECO:0000313" key="2">
    <source>
        <dbReference type="EMBL" id="KAA3483408.1"/>
    </source>
</evidence>
<comment type="caution">
    <text evidence="2">The sequence shown here is derived from an EMBL/GenBank/DDBJ whole genome shotgun (WGS) entry which is preliminary data.</text>
</comment>